<evidence type="ECO:0000256" key="1">
    <source>
        <dbReference type="SAM" id="Phobius"/>
    </source>
</evidence>
<evidence type="ECO:0000313" key="2">
    <source>
        <dbReference type="EMBL" id="ASA23513.1"/>
    </source>
</evidence>
<keyword evidence="1" id="KW-0472">Membrane</keyword>
<sequence length="77" mass="8435">MLIFLLVALITGLGLYMTWHQKRRRAGLGISQMLLSVVLYVPLISVFSSLDGSVTSLVVCLFLFCGGLVILISSRFS</sequence>
<dbReference type="KEGG" id="pdh:B9T62_23555"/>
<accession>A0A2Z2KJR0</accession>
<feature type="transmembrane region" description="Helical" evidence="1">
    <location>
        <begin position="57"/>
        <end position="76"/>
    </location>
</feature>
<keyword evidence="1" id="KW-0812">Transmembrane</keyword>
<gene>
    <name evidence="2" type="ORF">B9T62_23555</name>
</gene>
<organism evidence="2 3">
    <name type="scientific">Paenibacillus donghaensis</name>
    <dbReference type="NCBI Taxonomy" id="414771"/>
    <lineage>
        <taxon>Bacteria</taxon>
        <taxon>Bacillati</taxon>
        <taxon>Bacillota</taxon>
        <taxon>Bacilli</taxon>
        <taxon>Bacillales</taxon>
        <taxon>Paenibacillaceae</taxon>
        <taxon>Paenibacillus</taxon>
    </lineage>
</organism>
<feature type="transmembrane region" description="Helical" evidence="1">
    <location>
        <begin position="30"/>
        <end position="50"/>
    </location>
</feature>
<keyword evidence="1" id="KW-1133">Transmembrane helix</keyword>
<name>A0A2Z2KJR0_9BACL</name>
<dbReference type="Proteomes" id="UP000249890">
    <property type="component" value="Chromosome"/>
</dbReference>
<dbReference type="AlphaFoldDB" id="A0A2Z2KJR0"/>
<evidence type="ECO:0000313" key="3">
    <source>
        <dbReference type="Proteomes" id="UP000249890"/>
    </source>
</evidence>
<proteinExistence type="predicted"/>
<dbReference type="EMBL" id="CP021780">
    <property type="protein sequence ID" value="ASA23513.1"/>
    <property type="molecule type" value="Genomic_DNA"/>
</dbReference>
<reference evidence="2 3" key="1">
    <citation type="submission" date="2017-06" db="EMBL/GenBank/DDBJ databases">
        <title>Complete genome sequence of Paenibacillus donghaensis KCTC 13049T isolated from East Sea sediment, South Korea.</title>
        <authorList>
            <person name="Jung B.K."/>
            <person name="Hong S.-J."/>
            <person name="Shin J.-H."/>
        </authorList>
    </citation>
    <scope>NUCLEOTIDE SEQUENCE [LARGE SCALE GENOMIC DNA]</scope>
    <source>
        <strain evidence="2 3">KCTC 13049</strain>
    </source>
</reference>
<protein>
    <submittedName>
        <fullName evidence="2">Uncharacterized protein</fullName>
    </submittedName>
</protein>
<dbReference type="OrthoDB" id="9953520at2"/>
<keyword evidence="3" id="KW-1185">Reference proteome</keyword>